<dbReference type="OrthoDB" id="9781701at2"/>
<evidence type="ECO:0000259" key="1">
    <source>
        <dbReference type="PROSITE" id="PS50844"/>
    </source>
</evidence>
<dbReference type="GO" id="GO:0016051">
    <property type="term" value="P:carbohydrate biosynthetic process"/>
    <property type="evidence" value="ECO:0007669"/>
    <property type="project" value="InterPro"/>
</dbReference>
<dbReference type="EC" id="2.5.1.97" evidence="2"/>
<dbReference type="PROSITE" id="PS50844">
    <property type="entry name" value="AFP_LIKE"/>
    <property type="match status" value="1"/>
</dbReference>
<dbReference type="Gene3D" id="3.90.1210.10">
    <property type="entry name" value="Antifreeze-like/N-acetylneuraminic acid synthase C-terminal domain"/>
    <property type="match status" value="1"/>
</dbReference>
<dbReference type="InterPro" id="IPR013974">
    <property type="entry name" value="SAF"/>
</dbReference>
<reference evidence="3" key="1">
    <citation type="submission" date="2015-09" db="EMBL/GenBank/DDBJ databases">
        <authorList>
            <person name="Rodrigo-Torres Lidia"/>
            <person name="Arahal R.David."/>
        </authorList>
    </citation>
    <scope>NUCLEOTIDE SEQUENCE [LARGE SCALE GENOMIC DNA]</scope>
    <source>
        <strain evidence="3">CECT 5114</strain>
    </source>
</reference>
<dbReference type="PANTHER" id="PTHR42966">
    <property type="entry name" value="N-ACETYLNEURAMINATE SYNTHASE"/>
    <property type="match status" value="1"/>
</dbReference>
<protein>
    <submittedName>
        <fullName evidence="2">Pseudaminic acid synthase</fullName>
        <ecNumber evidence="2">2.5.1.97</ecNumber>
    </submittedName>
</protein>
<dbReference type="PANTHER" id="PTHR42966:SF2">
    <property type="entry name" value="PSEUDAMINIC ACID SYNTHASE"/>
    <property type="match status" value="1"/>
</dbReference>
<dbReference type="InterPro" id="IPR006190">
    <property type="entry name" value="SAF_AFP_Neu5Ac"/>
</dbReference>
<dbReference type="SUPFAM" id="SSF51569">
    <property type="entry name" value="Aldolase"/>
    <property type="match status" value="1"/>
</dbReference>
<dbReference type="InterPro" id="IPR057736">
    <property type="entry name" value="SAF_PseI/NeuA/NeuB"/>
</dbReference>
<dbReference type="RefSeq" id="WP_058314785.1">
    <property type="nucleotide sequence ID" value="NZ_CYTO01000024.1"/>
</dbReference>
<gene>
    <name evidence="2" type="primary">pseI</name>
    <name evidence="2" type="ORF">TA5114_01627</name>
</gene>
<dbReference type="InterPro" id="IPR013132">
    <property type="entry name" value="PseI/NeuA/B-like_N"/>
</dbReference>
<dbReference type="NCBIfam" id="TIGR03586">
    <property type="entry name" value="PseI"/>
    <property type="match status" value="1"/>
</dbReference>
<dbReference type="InterPro" id="IPR020030">
    <property type="entry name" value="Pseudaminic_synth_PseI"/>
</dbReference>
<dbReference type="CDD" id="cd11615">
    <property type="entry name" value="SAF_NeuB_like"/>
    <property type="match status" value="1"/>
</dbReference>
<dbReference type="GO" id="GO:0047444">
    <property type="term" value="F:N-acylneuraminate-9-phosphate synthase activity"/>
    <property type="evidence" value="ECO:0007669"/>
    <property type="project" value="TreeGrafter"/>
</dbReference>
<dbReference type="InterPro" id="IPR013785">
    <property type="entry name" value="Aldolase_TIM"/>
</dbReference>
<dbReference type="Pfam" id="PF03102">
    <property type="entry name" value="NeuB"/>
    <property type="match status" value="1"/>
</dbReference>
<keyword evidence="3" id="KW-1185">Reference proteome</keyword>
<dbReference type="STRING" id="1715691.TA5113_02509"/>
<dbReference type="InterPro" id="IPR036732">
    <property type="entry name" value="AFP_Neu5c_C_sf"/>
</dbReference>
<sequence>MTSTANYAINGRPIGPDHSPYIIAELSGNHNGDLNRALALVDAAADSGADAVKLQTYTADTITIDVDRPEFRINGGTWDGRHLHELYQEASTPWDWHEALFKRAEERGLHCFSSPFDPTAVDFLETLHAPAYKIASFELVDTPLIRRVAALNKPMIMSTGIANLAEIEDACAAARGTAAGFALLHCISAYPAKPEDMRLGTIQMLAQTFGVPIGLSDHTLGSAVAVASIARGACIIEKHITLARADGGPDAGFSLEPDEFKQLVEDCRMAHAALGPAQTNREGVGGSNAQFRRSLYVVADVKAGEILTEEKVRSIRPGNGLAPKHLDDILGKPAARDLERGEPFDWGMITQ</sequence>
<dbReference type="EMBL" id="CYUE01000016">
    <property type="protein sequence ID" value="CUK25823.1"/>
    <property type="molecule type" value="Genomic_DNA"/>
</dbReference>
<dbReference type="SMART" id="SM00858">
    <property type="entry name" value="SAF"/>
    <property type="match status" value="1"/>
</dbReference>
<evidence type="ECO:0000313" key="2">
    <source>
        <dbReference type="EMBL" id="CUK25823.1"/>
    </source>
</evidence>
<feature type="domain" description="AFP-like" evidence="1">
    <location>
        <begin position="294"/>
        <end position="351"/>
    </location>
</feature>
<keyword evidence="2" id="KW-0808">Transferase</keyword>
<dbReference type="AlphaFoldDB" id="A0A0P1IQU9"/>
<dbReference type="SUPFAM" id="SSF51269">
    <property type="entry name" value="AFP III-like domain"/>
    <property type="match status" value="1"/>
</dbReference>
<evidence type="ECO:0000313" key="3">
    <source>
        <dbReference type="Proteomes" id="UP000051184"/>
    </source>
</evidence>
<dbReference type="Gene3D" id="3.20.20.70">
    <property type="entry name" value="Aldolase class I"/>
    <property type="match status" value="1"/>
</dbReference>
<dbReference type="InterPro" id="IPR051690">
    <property type="entry name" value="PseI-like"/>
</dbReference>
<name>A0A0P1IQU9_9RHOB</name>
<dbReference type="Pfam" id="PF08666">
    <property type="entry name" value="SAF"/>
    <property type="match status" value="1"/>
</dbReference>
<proteinExistence type="predicted"/>
<dbReference type="Proteomes" id="UP000051184">
    <property type="component" value="Unassembled WGS sequence"/>
</dbReference>
<accession>A0A0P1IQU9</accession>
<organism evidence="2 3">
    <name type="scientific">Cognatishimia activa</name>
    <dbReference type="NCBI Taxonomy" id="1715691"/>
    <lineage>
        <taxon>Bacteria</taxon>
        <taxon>Pseudomonadati</taxon>
        <taxon>Pseudomonadota</taxon>
        <taxon>Alphaproteobacteria</taxon>
        <taxon>Rhodobacterales</taxon>
        <taxon>Paracoccaceae</taxon>
        <taxon>Cognatishimia</taxon>
    </lineage>
</organism>